<feature type="signal peptide" evidence="2">
    <location>
        <begin position="1"/>
        <end position="27"/>
    </location>
</feature>
<sequence>MKTALFARTCAAVLAGTLAFGTSPAQAARIDQEAEMNTALAAARAASQSGPSEIALGSQAKLKLPQGYSFIPQPQAGQLLKAMGNGEDPTRLGIIIPPDSDSFVVPRYIDAGYIKDDEAAEWKADELLSGLKEGTEENNKERQARGLTEMEIVGWNQKPSYDKGAHRLVWSIETKDKGTANGEHGANYNTYVLGREGYLSMNLVSGFDALAANKPFAQTLLAQTSFNPGKTYADFNSSTDKVAEYGIAALVTGVAVKKLGLFAVMAAFFAKFAKLIAIAAFGLVAGARKFFKRSET</sequence>
<reference evidence="3 4" key="1">
    <citation type="submission" date="2020-10" db="EMBL/GenBank/DDBJ databases">
        <title>Genome sequencing of Massilia sp. LPB0304.</title>
        <authorList>
            <person name="Kim J."/>
        </authorList>
    </citation>
    <scope>NUCLEOTIDE SEQUENCE [LARGE SCALE GENOMIC DNA]</scope>
    <source>
        <strain evidence="3 4">LPB0304</strain>
    </source>
</reference>
<dbReference type="Proteomes" id="UP000593875">
    <property type="component" value="Chromosome"/>
</dbReference>
<gene>
    <name evidence="3" type="ORF">LPB04_05155</name>
</gene>
<feature type="chain" id="PRO_5033058472" evidence="2">
    <location>
        <begin position="28"/>
        <end position="296"/>
    </location>
</feature>
<evidence type="ECO:0000256" key="1">
    <source>
        <dbReference type="SAM" id="Phobius"/>
    </source>
</evidence>
<dbReference type="KEGG" id="mlir:LPB04_05155"/>
<keyword evidence="4" id="KW-1185">Reference proteome</keyword>
<proteinExistence type="predicted"/>
<evidence type="ECO:0000256" key="2">
    <source>
        <dbReference type="SAM" id="SignalP"/>
    </source>
</evidence>
<feature type="transmembrane region" description="Helical" evidence="1">
    <location>
        <begin position="259"/>
        <end position="284"/>
    </location>
</feature>
<dbReference type="EMBL" id="CP062941">
    <property type="protein sequence ID" value="QOL50680.1"/>
    <property type="molecule type" value="Genomic_DNA"/>
</dbReference>
<keyword evidence="2" id="KW-0732">Signal</keyword>
<evidence type="ECO:0000313" key="4">
    <source>
        <dbReference type="Proteomes" id="UP000593875"/>
    </source>
</evidence>
<dbReference type="AlphaFoldDB" id="A0A7L9U724"/>
<evidence type="ECO:0000313" key="3">
    <source>
        <dbReference type="EMBL" id="QOL50680.1"/>
    </source>
</evidence>
<name>A0A7L9U724_9BURK</name>
<dbReference type="InterPro" id="IPR018682">
    <property type="entry name" value="DUF2167_membr"/>
</dbReference>
<keyword evidence="1" id="KW-0472">Membrane</keyword>
<dbReference type="RefSeq" id="WP_193687667.1">
    <property type="nucleotide sequence ID" value="NZ_CP062941.1"/>
</dbReference>
<dbReference type="Pfam" id="PF09935">
    <property type="entry name" value="DUF2167"/>
    <property type="match status" value="1"/>
</dbReference>
<keyword evidence="1" id="KW-0812">Transmembrane</keyword>
<keyword evidence="1" id="KW-1133">Transmembrane helix</keyword>
<protein>
    <submittedName>
        <fullName evidence="3">DUF2167 domain-containing protein</fullName>
    </submittedName>
</protein>
<accession>A0A7L9U724</accession>
<organism evidence="3 4">
    <name type="scientific">Massilia litorea</name>
    <dbReference type="NCBI Taxonomy" id="2769491"/>
    <lineage>
        <taxon>Bacteria</taxon>
        <taxon>Pseudomonadati</taxon>
        <taxon>Pseudomonadota</taxon>
        <taxon>Betaproteobacteria</taxon>
        <taxon>Burkholderiales</taxon>
        <taxon>Oxalobacteraceae</taxon>
        <taxon>Telluria group</taxon>
        <taxon>Massilia</taxon>
    </lineage>
</organism>